<dbReference type="GeneID" id="77727806"/>
<protein>
    <submittedName>
        <fullName evidence="2">Uncharacterized protein</fullName>
    </submittedName>
</protein>
<dbReference type="EMBL" id="JAKWFO010000005">
    <property type="protein sequence ID" value="KAI9635514.1"/>
    <property type="molecule type" value="Genomic_DNA"/>
</dbReference>
<comment type="caution">
    <text evidence="2">The sequence shown here is derived from an EMBL/GenBank/DDBJ whole genome shotgun (WGS) entry which is preliminary data.</text>
</comment>
<dbReference type="RefSeq" id="XP_052945291.1">
    <property type="nucleotide sequence ID" value="XM_053088601.1"/>
</dbReference>
<dbReference type="Proteomes" id="UP001164286">
    <property type="component" value="Unassembled WGS sequence"/>
</dbReference>
<reference evidence="2" key="1">
    <citation type="journal article" date="2022" name="G3 (Bethesda)">
        <title>High quality genome of the basidiomycete yeast Dioszegia hungarica PDD-24b-2 isolated from cloud water.</title>
        <authorList>
            <person name="Jarrige D."/>
            <person name="Haridas S."/>
            <person name="Bleykasten-Grosshans C."/>
            <person name="Joly M."/>
            <person name="Nadalig T."/>
            <person name="Sancelme M."/>
            <person name="Vuilleumier S."/>
            <person name="Grigoriev I.V."/>
            <person name="Amato P."/>
            <person name="Bringel F."/>
        </authorList>
    </citation>
    <scope>NUCLEOTIDE SEQUENCE</scope>
    <source>
        <strain evidence="2">PDD-24b-2</strain>
    </source>
</reference>
<feature type="region of interest" description="Disordered" evidence="1">
    <location>
        <begin position="1"/>
        <end position="50"/>
    </location>
</feature>
<name>A0AA38HAS0_9TREE</name>
<organism evidence="2 3">
    <name type="scientific">Dioszegia hungarica</name>
    <dbReference type="NCBI Taxonomy" id="4972"/>
    <lineage>
        <taxon>Eukaryota</taxon>
        <taxon>Fungi</taxon>
        <taxon>Dikarya</taxon>
        <taxon>Basidiomycota</taxon>
        <taxon>Agaricomycotina</taxon>
        <taxon>Tremellomycetes</taxon>
        <taxon>Tremellales</taxon>
        <taxon>Bulleribasidiaceae</taxon>
        <taxon>Dioszegia</taxon>
    </lineage>
</organism>
<feature type="region of interest" description="Disordered" evidence="1">
    <location>
        <begin position="103"/>
        <end position="122"/>
    </location>
</feature>
<dbReference type="AlphaFoldDB" id="A0AA38HAS0"/>
<gene>
    <name evidence="2" type="ORF">MKK02DRAFT_32917</name>
</gene>
<evidence type="ECO:0000256" key="1">
    <source>
        <dbReference type="SAM" id="MobiDB-lite"/>
    </source>
</evidence>
<proteinExistence type="predicted"/>
<keyword evidence="3" id="KW-1185">Reference proteome</keyword>
<feature type="compositionally biased region" description="Acidic residues" evidence="1">
    <location>
        <begin position="106"/>
        <end position="116"/>
    </location>
</feature>
<accession>A0AA38HAS0</accession>
<sequence length="334" mass="37279">MTRITSPSSYTNLYAPQPHRLSPSPLSRMSYMPHQDQDRAHDDDLDLDPYVSPDQHRFEAIYGPNLWSQLQDEVAFLATDLSFPTGSNGNKVQVTIKLLPLLSGDEGTDGGDDEEMENRQTGGGGGWQLVLEILSAPAEEGARWTMRSFSTCLTGMAPPSAAHQDHIAGITYSLRRLQRNLERDGFHVEKTRAYKHQAPSKKLFVHTNMTGKDQMFLPLDFEVNPDIEQEVAISVAYHTYLLETQRADLLTVVQKAIYEQEKEKDEGSSTRARDQDVSTLGMSIKQFGKLLDKKAADHRDNAARFKSKMEQQTGEGSQAVSTDFERNGGFAIAA</sequence>
<feature type="compositionally biased region" description="Polar residues" evidence="1">
    <location>
        <begin position="1"/>
        <end position="14"/>
    </location>
</feature>
<evidence type="ECO:0000313" key="3">
    <source>
        <dbReference type="Proteomes" id="UP001164286"/>
    </source>
</evidence>
<evidence type="ECO:0000313" key="2">
    <source>
        <dbReference type="EMBL" id="KAI9635514.1"/>
    </source>
</evidence>